<comment type="caution">
    <text evidence="10">The sequence shown here is derived from an EMBL/GenBank/DDBJ whole genome shotgun (WGS) entry which is preliminary data.</text>
</comment>
<protein>
    <submittedName>
        <fullName evidence="10">HlyD family secretion protein</fullName>
    </submittedName>
</protein>
<evidence type="ECO:0000313" key="10">
    <source>
        <dbReference type="EMBL" id="TPW25934.1"/>
    </source>
</evidence>
<keyword evidence="5" id="KW-0175">Coiled coil</keyword>
<dbReference type="Gene3D" id="2.40.50.100">
    <property type="match status" value="1"/>
</dbReference>
<dbReference type="PANTHER" id="PTHR30386">
    <property type="entry name" value="MEMBRANE FUSION SUBUNIT OF EMRAB-TOLC MULTIDRUG EFFLUX PUMP"/>
    <property type="match status" value="1"/>
</dbReference>
<dbReference type="Pfam" id="PF25917">
    <property type="entry name" value="BSH_RND"/>
    <property type="match status" value="1"/>
</dbReference>
<dbReference type="PANTHER" id="PTHR30386:SF26">
    <property type="entry name" value="TRANSPORT PROTEIN COMB"/>
    <property type="match status" value="1"/>
</dbReference>
<gene>
    <name evidence="10" type="ORF">FJU11_17155</name>
</gene>
<dbReference type="InterPro" id="IPR058634">
    <property type="entry name" value="AaeA-lik-b-barrel"/>
</dbReference>
<keyword evidence="4 7" id="KW-0472">Membrane</keyword>
<keyword evidence="2 7" id="KW-0812">Transmembrane</keyword>
<keyword evidence="11" id="KW-1185">Reference proteome</keyword>
<feature type="domain" description="Multidrug resistance protein MdtA-like barrel-sandwich hybrid" evidence="8">
    <location>
        <begin position="117"/>
        <end position="315"/>
    </location>
</feature>
<dbReference type="AlphaFoldDB" id="A0A506TYY2"/>
<evidence type="ECO:0000256" key="5">
    <source>
        <dbReference type="SAM" id="Coils"/>
    </source>
</evidence>
<dbReference type="Proteomes" id="UP000320314">
    <property type="component" value="Unassembled WGS sequence"/>
</dbReference>
<evidence type="ECO:0000256" key="6">
    <source>
        <dbReference type="SAM" id="MobiDB-lite"/>
    </source>
</evidence>
<organism evidence="10 11">
    <name type="scientific">Pararhizobium mangrovi</name>
    <dbReference type="NCBI Taxonomy" id="2590452"/>
    <lineage>
        <taxon>Bacteria</taxon>
        <taxon>Pseudomonadati</taxon>
        <taxon>Pseudomonadota</taxon>
        <taxon>Alphaproteobacteria</taxon>
        <taxon>Hyphomicrobiales</taxon>
        <taxon>Rhizobiaceae</taxon>
        <taxon>Rhizobium/Agrobacterium group</taxon>
        <taxon>Pararhizobium</taxon>
    </lineage>
</organism>
<feature type="coiled-coil region" evidence="5">
    <location>
        <begin position="253"/>
        <end position="280"/>
    </location>
</feature>
<feature type="transmembrane region" description="Helical" evidence="7">
    <location>
        <begin position="79"/>
        <end position="99"/>
    </location>
</feature>
<comment type="subcellular location">
    <subcellularLocation>
        <location evidence="1">Membrane</location>
        <topology evidence="1">Single-pass membrane protein</topology>
    </subcellularLocation>
</comment>
<evidence type="ECO:0000256" key="7">
    <source>
        <dbReference type="SAM" id="Phobius"/>
    </source>
</evidence>
<evidence type="ECO:0000256" key="1">
    <source>
        <dbReference type="ARBA" id="ARBA00004167"/>
    </source>
</evidence>
<dbReference type="InterPro" id="IPR050739">
    <property type="entry name" value="MFP"/>
</dbReference>
<sequence>MDAVTDREAEEEATLKERPSKKERAETRGETSPNARRDAPGEGAQAEGDEAHDASDEPAEASSEPSRAKPRKSIFKRPIFWIFILLLLLGIAAAVYYYITQIRPYATTDDAFIGADVVQIAPQVSGAVTEVAVENNSHVKKGDLLVRIDQSSAQANVATAEAGLAEAKAQAEEARVSIEQARNQVSESEASLDALQATAQNDRDTLNRDQRLSKAASGAITQKQVDDAKAAARAATAQAEAGSRSVATAKTAVKVAQAKAQSAEAAVETAKSKVETANITLNHTTIEAPMDGQIVQKNVNTGSFATQGQPMMALVPDQLYVTANYKETQLSDIEIGRPVDLHIDAYPDKTFHGKVVSIQHGAGQAFQLLPPQNATGNFVKVVQRVPVRISIDKDELQQFPIGPGMSVVPSVHTQ</sequence>
<evidence type="ECO:0000259" key="8">
    <source>
        <dbReference type="Pfam" id="PF25917"/>
    </source>
</evidence>
<accession>A0A506TYY2</accession>
<keyword evidence="3 7" id="KW-1133">Transmembrane helix</keyword>
<evidence type="ECO:0000256" key="3">
    <source>
        <dbReference type="ARBA" id="ARBA00022989"/>
    </source>
</evidence>
<dbReference type="GO" id="GO:0055085">
    <property type="term" value="P:transmembrane transport"/>
    <property type="evidence" value="ECO:0007669"/>
    <property type="project" value="InterPro"/>
</dbReference>
<dbReference type="Pfam" id="PF25963">
    <property type="entry name" value="Beta-barrel_AAEA"/>
    <property type="match status" value="1"/>
</dbReference>
<dbReference type="SUPFAM" id="SSF111369">
    <property type="entry name" value="HlyD-like secretion proteins"/>
    <property type="match status" value="2"/>
</dbReference>
<feature type="region of interest" description="Disordered" evidence="6">
    <location>
        <begin position="1"/>
        <end position="68"/>
    </location>
</feature>
<dbReference type="EMBL" id="VHLH01000042">
    <property type="protein sequence ID" value="TPW25934.1"/>
    <property type="molecule type" value="Genomic_DNA"/>
</dbReference>
<name>A0A506TYY2_9HYPH</name>
<dbReference type="Gene3D" id="1.10.287.470">
    <property type="entry name" value="Helix hairpin bin"/>
    <property type="match status" value="1"/>
</dbReference>
<evidence type="ECO:0000259" key="9">
    <source>
        <dbReference type="Pfam" id="PF25963"/>
    </source>
</evidence>
<reference evidence="10 11" key="1">
    <citation type="submission" date="2019-06" db="EMBL/GenBank/DDBJ databases">
        <authorList>
            <person name="Li M."/>
        </authorList>
    </citation>
    <scope>NUCLEOTIDE SEQUENCE [LARGE SCALE GENOMIC DNA]</scope>
    <source>
        <strain evidence="10 11">BGMRC6574</strain>
    </source>
</reference>
<dbReference type="OrthoDB" id="9811754at2"/>
<feature type="coiled-coil region" evidence="5">
    <location>
        <begin position="157"/>
        <end position="198"/>
    </location>
</feature>
<dbReference type="GO" id="GO:0016020">
    <property type="term" value="C:membrane"/>
    <property type="evidence" value="ECO:0007669"/>
    <property type="project" value="UniProtKB-SubCell"/>
</dbReference>
<dbReference type="Gene3D" id="2.40.30.170">
    <property type="match status" value="1"/>
</dbReference>
<proteinExistence type="predicted"/>
<evidence type="ECO:0000256" key="2">
    <source>
        <dbReference type="ARBA" id="ARBA00022692"/>
    </source>
</evidence>
<evidence type="ECO:0000313" key="11">
    <source>
        <dbReference type="Proteomes" id="UP000320314"/>
    </source>
</evidence>
<feature type="compositionally biased region" description="Basic and acidic residues" evidence="6">
    <location>
        <begin position="1"/>
        <end position="40"/>
    </location>
</feature>
<evidence type="ECO:0000256" key="4">
    <source>
        <dbReference type="ARBA" id="ARBA00023136"/>
    </source>
</evidence>
<feature type="domain" description="p-hydroxybenzoic acid efflux pump subunit AaeA-like beta-barrel" evidence="9">
    <location>
        <begin position="319"/>
        <end position="407"/>
    </location>
</feature>
<dbReference type="InterPro" id="IPR058625">
    <property type="entry name" value="MdtA-like_BSH"/>
</dbReference>